<accession>A0ABQ7MP24</accession>
<feature type="compositionally biased region" description="Polar residues" evidence="4">
    <location>
        <begin position="270"/>
        <end position="281"/>
    </location>
</feature>
<dbReference type="Pfam" id="PF02902">
    <property type="entry name" value="Peptidase_C48"/>
    <property type="match status" value="1"/>
</dbReference>
<feature type="domain" description="Ubiquitin-like protease family profile" evidence="5">
    <location>
        <begin position="347"/>
        <end position="542"/>
    </location>
</feature>
<name>A0ABQ7MP24_BRACM</name>
<evidence type="ECO:0000256" key="1">
    <source>
        <dbReference type="ARBA" id="ARBA00005234"/>
    </source>
</evidence>
<comment type="caution">
    <text evidence="6">The sequence shown here is derived from an EMBL/GenBank/DDBJ whole genome shotgun (WGS) entry which is preliminary data.</text>
</comment>
<organism evidence="6 7">
    <name type="scientific">Brassica rapa subsp. trilocularis</name>
    <dbReference type="NCBI Taxonomy" id="1813537"/>
    <lineage>
        <taxon>Eukaryota</taxon>
        <taxon>Viridiplantae</taxon>
        <taxon>Streptophyta</taxon>
        <taxon>Embryophyta</taxon>
        <taxon>Tracheophyta</taxon>
        <taxon>Spermatophyta</taxon>
        <taxon>Magnoliopsida</taxon>
        <taxon>eudicotyledons</taxon>
        <taxon>Gunneridae</taxon>
        <taxon>Pentapetalae</taxon>
        <taxon>rosids</taxon>
        <taxon>malvids</taxon>
        <taxon>Brassicales</taxon>
        <taxon>Brassicaceae</taxon>
        <taxon>Brassiceae</taxon>
        <taxon>Brassica</taxon>
    </lineage>
</organism>
<dbReference type="InterPro" id="IPR003653">
    <property type="entry name" value="Peptidase_C48_C"/>
</dbReference>
<dbReference type="Proteomes" id="UP000823674">
    <property type="component" value="Chromosome A04"/>
</dbReference>
<feature type="compositionally biased region" description="Polar residues" evidence="4">
    <location>
        <begin position="16"/>
        <end position="28"/>
    </location>
</feature>
<feature type="region of interest" description="Disordered" evidence="4">
    <location>
        <begin position="261"/>
        <end position="306"/>
    </location>
</feature>
<dbReference type="PANTHER" id="PTHR33784">
    <property type="entry name" value="OS05G0482100 PROTEIN"/>
    <property type="match status" value="1"/>
</dbReference>
<evidence type="ECO:0000259" key="5">
    <source>
        <dbReference type="PROSITE" id="PS50600"/>
    </source>
</evidence>
<proteinExistence type="inferred from homology"/>
<comment type="similarity">
    <text evidence="1">Belongs to the peptidase C48 family.</text>
</comment>
<evidence type="ECO:0000256" key="4">
    <source>
        <dbReference type="SAM" id="MobiDB-lite"/>
    </source>
</evidence>
<dbReference type="InterPro" id="IPR038765">
    <property type="entry name" value="Papain-like_cys_pep_sf"/>
</dbReference>
<protein>
    <recommendedName>
        <fullName evidence="5">Ubiquitin-like protease family profile domain-containing protein</fullName>
    </recommendedName>
</protein>
<dbReference type="Gene3D" id="3.40.395.10">
    <property type="entry name" value="Adenoviral Proteinase, Chain A"/>
    <property type="match status" value="1"/>
</dbReference>
<reference evidence="6 7" key="1">
    <citation type="submission" date="2021-03" db="EMBL/GenBank/DDBJ databases">
        <authorList>
            <person name="King G.J."/>
            <person name="Bancroft I."/>
            <person name="Baten A."/>
            <person name="Bloomfield J."/>
            <person name="Borpatragohain P."/>
            <person name="He Z."/>
            <person name="Irish N."/>
            <person name="Irwin J."/>
            <person name="Liu K."/>
            <person name="Mauleon R.P."/>
            <person name="Moore J."/>
            <person name="Morris R."/>
            <person name="Ostergaard L."/>
            <person name="Wang B."/>
            <person name="Wells R."/>
        </authorList>
    </citation>
    <scope>NUCLEOTIDE SEQUENCE [LARGE SCALE GENOMIC DNA]</scope>
    <source>
        <strain evidence="6">R-o-18</strain>
        <tissue evidence="6">Leaf</tissue>
    </source>
</reference>
<sequence length="644" mass="72716">MNVFHAHNFIYEPNITSREPRCSSQPQRHTSRPRRGIGVELESTDSGEINDELKAWIRGELSAQLQTFREEIYGWLHPNESCDGFEKEDNGGSQTEKHMDPSIDGAVCFNNANDAPTVVANDAPTVIANDAPTVVASDAPSVIANDAPIVVANDAPTVAANDAPIVQTPSPEATLLEANQIATAVKAVFHTSVGENSGLPTVEESPVTTRLNLLAHEVENASGVDQEDSELVDNSLTLVLVKPKTYVLSSQQDFVDSAEIETSALDETNPENNETSSPTNSEDYKTPPEHGLTAESRTSEGGNVLNRRYSTKLTKIQDTEEKCIYVRSTKRGKGKLIRKSSTKIGRVYTPYKRLKELFKSCQKPKYTPLAEVDVKKFKNFQKILQENPKQRHESFYLNQWCALMDYYPIACILPKVAKFEEATYKRNFDWQRNWNMELFRDIDRVYVPMLWELDHWVGLVINLHSKQVEILECKITHNEPDAGFVEHMSPLLPAYLPPNVSTPPEDEGCEDSVFTWIRPENIYQNERSGDCGPCAVKFIEMHATGCSYQDMAQINDKMVDKFRQQYAMDTYEEFTGNPEVANQVQKMSYFPIQALSEETQAMVVERVAGNSFGDLYRLRAICKSIKALSERRRVYHFFDVLNFP</sequence>
<feature type="region of interest" description="Disordered" evidence="4">
    <location>
        <begin position="16"/>
        <end position="36"/>
    </location>
</feature>
<dbReference type="PROSITE" id="PS50600">
    <property type="entry name" value="ULP_PROTEASE"/>
    <property type="match status" value="1"/>
</dbReference>
<dbReference type="SUPFAM" id="SSF54001">
    <property type="entry name" value="Cysteine proteinases"/>
    <property type="match status" value="1"/>
</dbReference>
<gene>
    <name evidence="6" type="primary">A04p015090.1_BraROA</name>
    <name evidence="6" type="ORF">IGI04_014872</name>
</gene>
<evidence type="ECO:0000313" key="6">
    <source>
        <dbReference type="EMBL" id="KAG5400265.1"/>
    </source>
</evidence>
<evidence type="ECO:0000256" key="3">
    <source>
        <dbReference type="ARBA" id="ARBA00022801"/>
    </source>
</evidence>
<dbReference type="EMBL" id="JADBGQ010000004">
    <property type="protein sequence ID" value="KAG5400265.1"/>
    <property type="molecule type" value="Genomic_DNA"/>
</dbReference>
<keyword evidence="3" id="KW-0378">Hydrolase</keyword>
<dbReference type="PANTHER" id="PTHR33784:SF10">
    <property type="entry name" value="F-BOX PROTEIN"/>
    <property type="match status" value="1"/>
</dbReference>
<dbReference type="InterPro" id="IPR040338">
    <property type="entry name" value="At1g67623-like"/>
</dbReference>
<keyword evidence="2" id="KW-0645">Protease</keyword>
<evidence type="ECO:0000256" key="2">
    <source>
        <dbReference type="ARBA" id="ARBA00022670"/>
    </source>
</evidence>
<evidence type="ECO:0000313" key="7">
    <source>
        <dbReference type="Proteomes" id="UP000823674"/>
    </source>
</evidence>
<keyword evidence="7" id="KW-1185">Reference proteome</keyword>